<organism evidence="1 2">
    <name type="scientific">Pistacia integerrima</name>
    <dbReference type="NCBI Taxonomy" id="434235"/>
    <lineage>
        <taxon>Eukaryota</taxon>
        <taxon>Viridiplantae</taxon>
        <taxon>Streptophyta</taxon>
        <taxon>Embryophyta</taxon>
        <taxon>Tracheophyta</taxon>
        <taxon>Spermatophyta</taxon>
        <taxon>Magnoliopsida</taxon>
        <taxon>eudicotyledons</taxon>
        <taxon>Gunneridae</taxon>
        <taxon>Pentapetalae</taxon>
        <taxon>rosids</taxon>
        <taxon>malvids</taxon>
        <taxon>Sapindales</taxon>
        <taxon>Anacardiaceae</taxon>
        <taxon>Pistacia</taxon>
    </lineage>
</organism>
<gene>
    <name evidence="1" type="ORF">Pint_17364</name>
</gene>
<dbReference type="EMBL" id="CM047739">
    <property type="protein sequence ID" value="KAJ0042668.1"/>
    <property type="molecule type" value="Genomic_DNA"/>
</dbReference>
<evidence type="ECO:0000313" key="2">
    <source>
        <dbReference type="Proteomes" id="UP001163603"/>
    </source>
</evidence>
<sequence length="76" mass="8443">MGKGGMSLGEMKDGEEVNMAAWLMSLNTLKIQPFNLPPLGPYDVRVRMKAVGICGSDVHYLKVYIYRSFMSLLESG</sequence>
<protein>
    <submittedName>
        <fullName evidence="1">Uncharacterized protein</fullName>
    </submittedName>
</protein>
<reference evidence="2" key="1">
    <citation type="journal article" date="2023" name="G3 (Bethesda)">
        <title>Genome assembly and association tests identify interacting loci associated with vigor, precocity, and sex in interspecific pistachio rootstocks.</title>
        <authorList>
            <person name="Palmer W."/>
            <person name="Jacygrad E."/>
            <person name="Sagayaradj S."/>
            <person name="Cavanaugh K."/>
            <person name="Han R."/>
            <person name="Bertier L."/>
            <person name="Beede B."/>
            <person name="Kafkas S."/>
            <person name="Golino D."/>
            <person name="Preece J."/>
            <person name="Michelmore R."/>
        </authorList>
    </citation>
    <scope>NUCLEOTIDE SEQUENCE [LARGE SCALE GENOMIC DNA]</scope>
</reference>
<dbReference type="Proteomes" id="UP001163603">
    <property type="component" value="Chromosome 4"/>
</dbReference>
<evidence type="ECO:0000313" key="1">
    <source>
        <dbReference type="EMBL" id="KAJ0042668.1"/>
    </source>
</evidence>
<proteinExistence type="predicted"/>
<keyword evidence="2" id="KW-1185">Reference proteome</keyword>
<name>A0ACC0YVE0_9ROSI</name>
<comment type="caution">
    <text evidence="1">The sequence shown here is derived from an EMBL/GenBank/DDBJ whole genome shotgun (WGS) entry which is preliminary data.</text>
</comment>
<accession>A0ACC0YVE0</accession>